<keyword evidence="1" id="KW-0812">Transmembrane</keyword>
<organism evidence="2 3">
    <name type="scientific">Halalkalibaculum roseum</name>
    <dbReference type="NCBI Taxonomy" id="2709311"/>
    <lineage>
        <taxon>Bacteria</taxon>
        <taxon>Pseudomonadati</taxon>
        <taxon>Balneolota</taxon>
        <taxon>Balneolia</taxon>
        <taxon>Balneolales</taxon>
        <taxon>Balneolaceae</taxon>
        <taxon>Halalkalibaculum</taxon>
    </lineage>
</organism>
<keyword evidence="1" id="KW-0472">Membrane</keyword>
<feature type="transmembrane region" description="Helical" evidence="1">
    <location>
        <begin position="7"/>
        <end position="25"/>
    </location>
</feature>
<evidence type="ECO:0000313" key="2">
    <source>
        <dbReference type="EMBL" id="NGP75648.1"/>
    </source>
</evidence>
<evidence type="ECO:0008006" key="4">
    <source>
        <dbReference type="Google" id="ProtNLM"/>
    </source>
</evidence>
<dbReference type="EMBL" id="JAALLT010000001">
    <property type="protein sequence ID" value="NGP75648.1"/>
    <property type="molecule type" value="Genomic_DNA"/>
</dbReference>
<gene>
    <name evidence="2" type="ORF">G3570_03330</name>
</gene>
<dbReference type="Proteomes" id="UP000473278">
    <property type="component" value="Unassembled WGS sequence"/>
</dbReference>
<dbReference type="RefSeq" id="WP_165139138.1">
    <property type="nucleotide sequence ID" value="NZ_JAALLT010000001.1"/>
</dbReference>
<keyword evidence="1" id="KW-1133">Transmembrane helix</keyword>
<reference evidence="2 3" key="1">
    <citation type="submission" date="2020-02" db="EMBL/GenBank/DDBJ databases">
        <title>Balneolaceae bacterium YR4-1, complete genome.</title>
        <authorList>
            <person name="Li Y."/>
            <person name="Wu S."/>
        </authorList>
    </citation>
    <scope>NUCLEOTIDE SEQUENCE [LARGE SCALE GENOMIC DNA]</scope>
    <source>
        <strain evidence="2 3">YR4-1</strain>
    </source>
</reference>
<accession>A0A6M1SU63</accession>
<feature type="transmembrane region" description="Helical" evidence="1">
    <location>
        <begin position="45"/>
        <end position="62"/>
    </location>
</feature>
<proteinExistence type="predicted"/>
<protein>
    <recommendedName>
        <fullName evidence="4">Transglycosylase</fullName>
    </recommendedName>
</protein>
<dbReference type="AlphaFoldDB" id="A0A6M1SU63"/>
<evidence type="ECO:0000313" key="3">
    <source>
        <dbReference type="Proteomes" id="UP000473278"/>
    </source>
</evidence>
<comment type="caution">
    <text evidence="2">The sequence shown here is derived from an EMBL/GenBank/DDBJ whole genome shotgun (WGS) entry which is preliminary data.</text>
</comment>
<name>A0A6M1SU63_9BACT</name>
<evidence type="ECO:0000256" key="1">
    <source>
        <dbReference type="SAM" id="Phobius"/>
    </source>
</evidence>
<keyword evidence="3" id="KW-1185">Reference proteome</keyword>
<sequence>MKQTLGGILSIGGLIGVIFFGIQYLDDSESFELLGADIAVSTGDWVPILVSLIVLIVGVVIYKSK</sequence>